<feature type="signal peptide" evidence="1">
    <location>
        <begin position="1"/>
        <end position="23"/>
    </location>
</feature>
<keyword evidence="1" id="KW-0732">Signal</keyword>
<proteinExistence type="predicted"/>
<dbReference type="InterPro" id="IPR036816">
    <property type="entry name" value="RNaseA-like_dom_sf"/>
</dbReference>
<evidence type="ECO:0000313" key="3">
    <source>
        <dbReference type="Proteomes" id="UP001152320"/>
    </source>
</evidence>
<accession>A0A9Q1C4T4</accession>
<dbReference type="Proteomes" id="UP001152320">
    <property type="component" value="Chromosome 7"/>
</dbReference>
<organism evidence="2 3">
    <name type="scientific">Holothuria leucospilota</name>
    <name type="common">Black long sea cucumber</name>
    <name type="synonym">Mertensiothuria leucospilota</name>
    <dbReference type="NCBI Taxonomy" id="206669"/>
    <lineage>
        <taxon>Eukaryota</taxon>
        <taxon>Metazoa</taxon>
        <taxon>Echinodermata</taxon>
        <taxon>Eleutherozoa</taxon>
        <taxon>Echinozoa</taxon>
        <taxon>Holothuroidea</taxon>
        <taxon>Aspidochirotacea</taxon>
        <taxon>Aspidochirotida</taxon>
        <taxon>Holothuriidae</taxon>
        <taxon>Holothuria</taxon>
    </lineage>
</organism>
<gene>
    <name evidence="2" type="ORF">HOLleu_16143</name>
</gene>
<keyword evidence="3" id="KW-1185">Reference proteome</keyword>
<reference evidence="2" key="1">
    <citation type="submission" date="2021-10" db="EMBL/GenBank/DDBJ databases">
        <title>Tropical sea cucumber genome reveals ecological adaptation and Cuvierian tubules defense mechanism.</title>
        <authorList>
            <person name="Chen T."/>
        </authorList>
    </citation>
    <scope>NUCLEOTIDE SEQUENCE</scope>
    <source>
        <strain evidence="2">Nanhai2018</strain>
        <tissue evidence="2">Muscle</tissue>
    </source>
</reference>
<feature type="chain" id="PRO_5040222796" evidence="1">
    <location>
        <begin position="24"/>
        <end position="168"/>
    </location>
</feature>
<evidence type="ECO:0000313" key="2">
    <source>
        <dbReference type="EMBL" id="KAJ8038657.1"/>
    </source>
</evidence>
<protein>
    <submittedName>
        <fullName evidence="2">Uncharacterized protein</fullName>
    </submittedName>
</protein>
<dbReference type="EMBL" id="JAIZAY010000007">
    <property type="protein sequence ID" value="KAJ8038657.1"/>
    <property type="molecule type" value="Genomic_DNA"/>
</dbReference>
<sequence length="168" mass="19657">MNTFVIKFVLVGIAFSIVKEISCDLDFWYDNDDELYDIEKRQNWDAFQRKHVVKAPTTEHDDAFWDHTAKQRLDGQYGAPGHKKQTFIRVDKESDIENNFHGTKCRIPPKPFEGIRKPYEKSRDRFDIVELVWDEDNGNYAVNYPPPVHVCVALDNLDRPVHYAGKEA</sequence>
<dbReference type="AlphaFoldDB" id="A0A9Q1C4T4"/>
<evidence type="ECO:0000256" key="1">
    <source>
        <dbReference type="SAM" id="SignalP"/>
    </source>
</evidence>
<name>A0A9Q1C4T4_HOLLE</name>
<comment type="caution">
    <text evidence="2">The sequence shown here is derived from an EMBL/GenBank/DDBJ whole genome shotgun (WGS) entry which is preliminary data.</text>
</comment>
<dbReference type="Gene3D" id="3.10.130.10">
    <property type="entry name" value="Ribonuclease A-like domain"/>
    <property type="match status" value="1"/>
</dbReference>